<dbReference type="SMART" id="SM00248">
    <property type="entry name" value="ANK"/>
    <property type="match status" value="5"/>
</dbReference>
<dbReference type="PANTHER" id="PTHR33112">
    <property type="entry name" value="DOMAIN PROTEIN, PUTATIVE-RELATED"/>
    <property type="match status" value="1"/>
</dbReference>
<dbReference type="EMBL" id="JAGMWT010000026">
    <property type="protein sequence ID" value="KAH7110867.1"/>
    <property type="molecule type" value="Genomic_DNA"/>
</dbReference>
<evidence type="ECO:0000256" key="1">
    <source>
        <dbReference type="PROSITE-ProRule" id="PRU00023"/>
    </source>
</evidence>
<accession>A0A9P9I8I3</accession>
<keyword evidence="4" id="KW-1185">Reference proteome</keyword>
<dbReference type="OrthoDB" id="2958217at2759"/>
<dbReference type="Pfam" id="PF00023">
    <property type="entry name" value="Ank"/>
    <property type="match status" value="1"/>
</dbReference>
<evidence type="ECO:0000313" key="4">
    <source>
        <dbReference type="Proteomes" id="UP000700596"/>
    </source>
</evidence>
<sequence>MKALNRTISSYCILHAYLAKLTSPLAEHRKRYTLTTAILLFLYQSPLRLDHIGITCYHYSVSERPPSRRAFEDHSLRTTITLKEIYFPLSYSGEATSKTRVSAEMLDYRGARLRLCLEKIHHNDMEFVRNFFEDYARTGFHIHGQPAILENWMPKNASMKRFLDSALAQVIPTGCNPCIRLLMDRGAEMVLDLLPPMTTGLLELPSFILDKALQTPTISFTRKFPHVTIQEACQWEHTQLFNALLAEGVDLGSEDEFDLTVLHIAAANSNKQMCIDLLENGADPNQKGWKDTTPLTFALCFDHKDIVKVLLSKNGNPNHIGSNLVDGDDSHECSAMHLAASLGNFQILEWLIEAGGNLSTKDTHGNNVLDLAFKNSHIALCFHLLKKGAALFQPDSSVASQLLTIAIAEHEHDVVELLIRAGVVDQPHQIPSQITRYERYDFTHSILGHIIGKNETLGLSSSLILRHLLLCPACKGTLCRLDWYETVPYQIGGTELDINAVYVTGLFPLCQLCRLFQDNRKTDSARFQPPPKLRYFTDSATRWDLLGVKVHDWLFHQIKKIPDDWHRFLLSIGGLEDSDTSSIPAMAMSHRWLRCCIEDHGACNMDLSSQYSPSRIIDVERFKSFSEVKLIEGITLNEPYIALSHRWGETGLPQTTTLNIKDRLHGIPASELSRTIQDAIWIVYTLGFRYLWVDALCIVQDSSSDWSKEATKMSSIYKGAILTLAVADSENHNQGIFRKRKVRCLRPFPIERSGEINYIFPATDQVFQHTRPRGPLDSRGWVLQEQILSPRILYFGQGELFWDCVTMSASESSPISASLLTDRNSDETWAFKFLRRTITAASPNSMALRERIAVIWMQVIVNYSARQLSQSSDKLMAMQGILSAIEAILDEEQIGGMWREGLWHQLLWWSARAPKSSETECISQGFIAPSWSWLSCSNPVFYHNSLSKGHSDISSTESKNFTELHPLVNRIDANTRTSPQNAGLHGILSLSASSFGYILRPEDFKEPVWKRWNKKKFILNPGRWILDIPQPSSALEVCCVIMAEDPVAKILICLCLVPTGDPDGSFRRIGLCHWDGLIHQVINYAKEEPVERDFRIV</sequence>
<dbReference type="InterPro" id="IPR010730">
    <property type="entry name" value="HET"/>
</dbReference>
<organism evidence="3 4">
    <name type="scientific">Dendryphion nanum</name>
    <dbReference type="NCBI Taxonomy" id="256645"/>
    <lineage>
        <taxon>Eukaryota</taxon>
        <taxon>Fungi</taxon>
        <taxon>Dikarya</taxon>
        <taxon>Ascomycota</taxon>
        <taxon>Pezizomycotina</taxon>
        <taxon>Dothideomycetes</taxon>
        <taxon>Pleosporomycetidae</taxon>
        <taxon>Pleosporales</taxon>
        <taxon>Torulaceae</taxon>
        <taxon>Dendryphion</taxon>
    </lineage>
</organism>
<reference evidence="3" key="1">
    <citation type="journal article" date="2021" name="Nat. Commun.">
        <title>Genetic determinants of endophytism in the Arabidopsis root mycobiome.</title>
        <authorList>
            <person name="Mesny F."/>
            <person name="Miyauchi S."/>
            <person name="Thiergart T."/>
            <person name="Pickel B."/>
            <person name="Atanasova L."/>
            <person name="Karlsson M."/>
            <person name="Huettel B."/>
            <person name="Barry K.W."/>
            <person name="Haridas S."/>
            <person name="Chen C."/>
            <person name="Bauer D."/>
            <person name="Andreopoulos W."/>
            <person name="Pangilinan J."/>
            <person name="LaButti K."/>
            <person name="Riley R."/>
            <person name="Lipzen A."/>
            <person name="Clum A."/>
            <person name="Drula E."/>
            <person name="Henrissat B."/>
            <person name="Kohler A."/>
            <person name="Grigoriev I.V."/>
            <person name="Martin F.M."/>
            <person name="Hacquard S."/>
        </authorList>
    </citation>
    <scope>NUCLEOTIDE SEQUENCE</scope>
    <source>
        <strain evidence="3">MPI-CAGE-CH-0243</strain>
    </source>
</reference>
<dbReference type="PROSITE" id="PS50088">
    <property type="entry name" value="ANK_REPEAT"/>
    <property type="match status" value="2"/>
</dbReference>
<evidence type="ECO:0000313" key="3">
    <source>
        <dbReference type="EMBL" id="KAH7110867.1"/>
    </source>
</evidence>
<feature type="domain" description="Heterokaryon incompatibility" evidence="2">
    <location>
        <begin position="640"/>
        <end position="785"/>
    </location>
</feature>
<dbReference type="Proteomes" id="UP000700596">
    <property type="component" value="Unassembled WGS sequence"/>
</dbReference>
<dbReference type="PROSITE" id="PS50297">
    <property type="entry name" value="ANK_REP_REGION"/>
    <property type="match status" value="1"/>
</dbReference>
<evidence type="ECO:0000259" key="2">
    <source>
        <dbReference type="Pfam" id="PF06985"/>
    </source>
</evidence>
<protein>
    <recommendedName>
        <fullName evidence="2">Heterokaryon incompatibility domain-containing protein</fullName>
    </recommendedName>
</protein>
<dbReference type="Pfam" id="PF12796">
    <property type="entry name" value="Ank_2"/>
    <property type="match status" value="1"/>
</dbReference>
<keyword evidence="1" id="KW-0040">ANK repeat</keyword>
<dbReference type="PANTHER" id="PTHR33112:SF10">
    <property type="entry name" value="TOL"/>
    <property type="match status" value="1"/>
</dbReference>
<comment type="caution">
    <text evidence="3">The sequence shown here is derived from an EMBL/GenBank/DDBJ whole genome shotgun (WGS) entry which is preliminary data.</text>
</comment>
<name>A0A9P9I8I3_9PLEO</name>
<dbReference type="Gene3D" id="1.25.40.20">
    <property type="entry name" value="Ankyrin repeat-containing domain"/>
    <property type="match status" value="1"/>
</dbReference>
<dbReference type="InterPro" id="IPR002110">
    <property type="entry name" value="Ankyrin_rpt"/>
</dbReference>
<dbReference type="InterPro" id="IPR036770">
    <property type="entry name" value="Ankyrin_rpt-contain_sf"/>
</dbReference>
<feature type="repeat" description="ANK" evidence="1">
    <location>
        <begin position="331"/>
        <end position="363"/>
    </location>
</feature>
<dbReference type="SUPFAM" id="SSF48403">
    <property type="entry name" value="Ankyrin repeat"/>
    <property type="match status" value="1"/>
</dbReference>
<dbReference type="Pfam" id="PF06985">
    <property type="entry name" value="HET"/>
    <property type="match status" value="1"/>
</dbReference>
<feature type="repeat" description="ANK" evidence="1">
    <location>
        <begin position="257"/>
        <end position="289"/>
    </location>
</feature>
<dbReference type="AlphaFoldDB" id="A0A9P9I8I3"/>
<gene>
    <name evidence="3" type="ORF">B0J11DRAFT_544129</name>
</gene>
<proteinExistence type="predicted"/>